<dbReference type="PATRIC" id="fig|1354303.4.peg.1933"/>
<name>U4T942_9GAMM</name>
<organism evidence="1 2">
    <name type="scientific">Psychrobacter aquaticus CMS 56</name>
    <dbReference type="NCBI Taxonomy" id="1354303"/>
    <lineage>
        <taxon>Bacteria</taxon>
        <taxon>Pseudomonadati</taxon>
        <taxon>Pseudomonadota</taxon>
        <taxon>Gammaproteobacteria</taxon>
        <taxon>Moraxellales</taxon>
        <taxon>Moraxellaceae</taxon>
        <taxon>Psychrobacter</taxon>
    </lineage>
</organism>
<proteinExistence type="predicted"/>
<comment type="caution">
    <text evidence="1">The sequence shown here is derived from an EMBL/GenBank/DDBJ whole genome shotgun (WGS) entry which is preliminary data.</text>
</comment>
<accession>U4T942</accession>
<dbReference type="AlphaFoldDB" id="U4T942"/>
<evidence type="ECO:0000313" key="2">
    <source>
        <dbReference type="Proteomes" id="UP000016761"/>
    </source>
</evidence>
<reference evidence="1 2" key="1">
    <citation type="journal article" date="2013" name="Genome Announc.">
        <title>Draft Genome Sequence of Psychrobacter aquaticus Strain CMS 56T, Isolated from a Cyanobacterial Mat Sample Collected from Water Bodies in the McMurdo Dry Valley Region of Antarctica.</title>
        <authorList>
            <person name="Reddy G.S."/>
            <person name="Ara S."/>
            <person name="Singh A."/>
            <person name="Kumar Pinnaka A."/>
            <person name="Shivaji S."/>
        </authorList>
    </citation>
    <scope>NUCLEOTIDE SEQUENCE [LARGE SCALE GENOMIC DNA]</scope>
    <source>
        <strain evidence="1 2">CMS 56</strain>
    </source>
</reference>
<dbReference type="STRING" id="1354303.M917_1967"/>
<evidence type="ECO:0000313" key="1">
    <source>
        <dbReference type="EMBL" id="ERL55234.1"/>
    </source>
</evidence>
<protein>
    <submittedName>
        <fullName evidence="1">Uncharacterized protein</fullName>
    </submittedName>
</protein>
<sequence length="40" mass="4676">MAGRFISDGLMFQSLYTQNHGLQSFKCEVFKNEFLMGERD</sequence>
<dbReference type="EMBL" id="AUSW01000033">
    <property type="protein sequence ID" value="ERL55234.1"/>
    <property type="molecule type" value="Genomic_DNA"/>
</dbReference>
<keyword evidence="2" id="KW-1185">Reference proteome</keyword>
<gene>
    <name evidence="1" type="ORF">M917_1967</name>
</gene>
<dbReference type="Proteomes" id="UP000016761">
    <property type="component" value="Unassembled WGS sequence"/>
</dbReference>